<dbReference type="EMBL" id="JAEKNS010000125">
    <property type="protein sequence ID" value="MBJ7595592.1"/>
    <property type="molecule type" value="Genomic_DNA"/>
</dbReference>
<feature type="region of interest" description="Disordered" evidence="1">
    <location>
        <begin position="1"/>
        <end position="56"/>
    </location>
</feature>
<reference evidence="2 3" key="1">
    <citation type="submission" date="2020-10" db="EMBL/GenBank/DDBJ databases">
        <title>Ca. Dormibacterota MAGs.</title>
        <authorList>
            <person name="Montgomery K."/>
        </authorList>
    </citation>
    <scope>NUCLEOTIDE SEQUENCE [LARGE SCALE GENOMIC DNA]</scope>
    <source>
        <strain evidence="2">SC8812_S17_18</strain>
    </source>
</reference>
<sequence length="56" mass="5766">MSTTPPPPGPPLTPNEPRGGDPTNPITWVIIGGARRSEQSGTATASWSGTIRVVAQ</sequence>
<gene>
    <name evidence="2" type="ORF">JF886_12170</name>
</gene>
<feature type="compositionally biased region" description="Polar residues" evidence="1">
    <location>
        <begin position="39"/>
        <end position="49"/>
    </location>
</feature>
<evidence type="ECO:0000313" key="2">
    <source>
        <dbReference type="EMBL" id="MBJ7595592.1"/>
    </source>
</evidence>
<comment type="caution">
    <text evidence="2">The sequence shown here is derived from an EMBL/GenBank/DDBJ whole genome shotgun (WGS) entry which is preliminary data.</text>
</comment>
<dbReference type="Proteomes" id="UP000606991">
    <property type="component" value="Unassembled WGS sequence"/>
</dbReference>
<name>A0A934K1K3_9BACT</name>
<dbReference type="AlphaFoldDB" id="A0A934K1K3"/>
<feature type="compositionally biased region" description="Pro residues" evidence="1">
    <location>
        <begin position="1"/>
        <end position="14"/>
    </location>
</feature>
<evidence type="ECO:0000313" key="3">
    <source>
        <dbReference type="Proteomes" id="UP000606991"/>
    </source>
</evidence>
<protein>
    <submittedName>
        <fullName evidence="2">Uncharacterized protein</fullName>
    </submittedName>
</protein>
<accession>A0A934K1K3</accession>
<dbReference type="RefSeq" id="WP_337312840.1">
    <property type="nucleotide sequence ID" value="NZ_JAEKNS010000125.1"/>
</dbReference>
<evidence type="ECO:0000256" key="1">
    <source>
        <dbReference type="SAM" id="MobiDB-lite"/>
    </source>
</evidence>
<proteinExistence type="predicted"/>
<organism evidence="2 3">
    <name type="scientific">Candidatus Aeolococcus gillhamiae</name>
    <dbReference type="NCBI Taxonomy" id="3127015"/>
    <lineage>
        <taxon>Bacteria</taxon>
        <taxon>Bacillati</taxon>
        <taxon>Candidatus Dormiibacterota</taxon>
        <taxon>Candidatus Dormibacteria</taxon>
        <taxon>Candidatus Aeolococcales</taxon>
        <taxon>Candidatus Aeolococcaceae</taxon>
        <taxon>Candidatus Aeolococcus</taxon>
    </lineage>
</organism>